<organism evidence="3 4">
    <name type="scientific">Lactuca sativa</name>
    <name type="common">Garden lettuce</name>
    <dbReference type="NCBI Taxonomy" id="4236"/>
    <lineage>
        <taxon>Eukaryota</taxon>
        <taxon>Viridiplantae</taxon>
        <taxon>Streptophyta</taxon>
        <taxon>Embryophyta</taxon>
        <taxon>Tracheophyta</taxon>
        <taxon>Spermatophyta</taxon>
        <taxon>Magnoliopsida</taxon>
        <taxon>eudicotyledons</taxon>
        <taxon>Gunneridae</taxon>
        <taxon>Pentapetalae</taxon>
        <taxon>asterids</taxon>
        <taxon>campanulids</taxon>
        <taxon>Asterales</taxon>
        <taxon>Asteraceae</taxon>
        <taxon>Cichorioideae</taxon>
        <taxon>Cichorieae</taxon>
        <taxon>Lactucinae</taxon>
        <taxon>Lactuca</taxon>
    </lineage>
</organism>
<reference evidence="3 4" key="1">
    <citation type="journal article" date="2017" name="Nat. Commun.">
        <title>Genome assembly with in vitro proximity ligation data and whole-genome triplication in lettuce.</title>
        <authorList>
            <person name="Reyes-Chin-Wo S."/>
            <person name="Wang Z."/>
            <person name="Yang X."/>
            <person name="Kozik A."/>
            <person name="Arikit S."/>
            <person name="Song C."/>
            <person name="Xia L."/>
            <person name="Froenicke L."/>
            <person name="Lavelle D.O."/>
            <person name="Truco M.J."/>
            <person name="Xia R."/>
            <person name="Zhu S."/>
            <person name="Xu C."/>
            <person name="Xu H."/>
            <person name="Xu X."/>
            <person name="Cox K."/>
            <person name="Korf I."/>
            <person name="Meyers B.C."/>
            <person name="Michelmore R.W."/>
        </authorList>
    </citation>
    <scope>NUCLEOTIDE SEQUENCE [LARGE SCALE GENOMIC DNA]</scope>
    <source>
        <strain evidence="4">cv. Salinas</strain>
        <tissue evidence="3">Seedlings</tissue>
    </source>
</reference>
<name>A0A9R1X2L1_LACSA</name>
<dbReference type="PANTHER" id="PTHR33116:SF77">
    <property type="entry name" value="RNA-DIRECTED DNA POLYMERASE"/>
    <property type="match status" value="1"/>
</dbReference>
<evidence type="ECO:0008006" key="5">
    <source>
        <dbReference type="Google" id="ProtNLM"/>
    </source>
</evidence>
<sequence>MCNFDKAFDSINWEYLDSVMSQMGFGNKWRSWIRGCLSSARASVLVNGSPTAEFRITKGVRQGDPLSPVLFIIAMEGLNVALKPAMMHYLWESGQKSTSRTLHGSSSASMCRRVYESTSLNQKYLVLVLRRLKHLNGRISWAMRRELCRLKEHGGLGIGSIRSLNIALLIKWWWRLNKEPKSLWARVISGIHNLINKPMAYLHKKKIVGSGTETQFWRDYWVGNTTLKEKYPGLYELERKKSCSVAEPIGENGFTGRWYVCPSSAGLSVQYNLLLRDIANTTPSNGEDQFRCTLAPDGDYCVGLMRSRIENKSITNASELRISWGKTVPIKVSAFIWRANMGRIPSAIELNRRGLKLGSTYCSSCISGDECCDHLLVKCPYATMVRNLIFQWCNIISPQMETVGDLIQFAANGRGNGKSKVRLTAICYCLIWCLWRARNERIFKGMFIAPNRVVENIKSLVFLWVKCRGSGNYERWEDWDISPSL</sequence>
<dbReference type="Proteomes" id="UP000235145">
    <property type="component" value="Unassembled WGS sequence"/>
</dbReference>
<evidence type="ECO:0000259" key="1">
    <source>
        <dbReference type="Pfam" id="PF00078"/>
    </source>
</evidence>
<accession>A0A9R1X2L1</accession>
<dbReference type="EMBL" id="NBSK02000007">
    <property type="protein sequence ID" value="KAJ0198295.1"/>
    <property type="molecule type" value="Genomic_DNA"/>
</dbReference>
<evidence type="ECO:0000313" key="4">
    <source>
        <dbReference type="Proteomes" id="UP000235145"/>
    </source>
</evidence>
<keyword evidence="4" id="KW-1185">Reference proteome</keyword>
<dbReference type="InterPro" id="IPR000477">
    <property type="entry name" value="RT_dom"/>
</dbReference>
<dbReference type="Pfam" id="PF13966">
    <property type="entry name" value="zf-RVT"/>
    <property type="match status" value="1"/>
</dbReference>
<dbReference type="PANTHER" id="PTHR33116">
    <property type="entry name" value="REVERSE TRANSCRIPTASE ZINC-BINDING DOMAIN-CONTAINING PROTEIN-RELATED-RELATED"/>
    <property type="match status" value="1"/>
</dbReference>
<dbReference type="InterPro" id="IPR026960">
    <property type="entry name" value="RVT-Znf"/>
</dbReference>
<protein>
    <recommendedName>
        <fullName evidence="5">Reverse transcriptase domain-containing protein</fullName>
    </recommendedName>
</protein>
<feature type="domain" description="Reverse transcriptase zinc-binding" evidence="2">
    <location>
        <begin position="316"/>
        <end position="384"/>
    </location>
</feature>
<evidence type="ECO:0000259" key="2">
    <source>
        <dbReference type="Pfam" id="PF13966"/>
    </source>
</evidence>
<dbReference type="Pfam" id="PF00078">
    <property type="entry name" value="RVT_1"/>
    <property type="match status" value="1"/>
</dbReference>
<evidence type="ECO:0000313" key="3">
    <source>
        <dbReference type="EMBL" id="KAJ0198295.1"/>
    </source>
</evidence>
<comment type="caution">
    <text evidence="3">The sequence shown here is derived from an EMBL/GenBank/DDBJ whole genome shotgun (WGS) entry which is preliminary data.</text>
</comment>
<gene>
    <name evidence="3" type="ORF">LSAT_V11C700379610</name>
</gene>
<dbReference type="AlphaFoldDB" id="A0A9R1X2L1"/>
<feature type="domain" description="Reverse transcriptase" evidence="1">
    <location>
        <begin position="5"/>
        <end position="83"/>
    </location>
</feature>
<proteinExistence type="predicted"/>